<protein>
    <submittedName>
        <fullName evidence="2">Major Facilitator Superfamily Domain containing homolog</fullName>
    </submittedName>
</protein>
<dbReference type="SUPFAM" id="SSF103473">
    <property type="entry name" value="MFS general substrate transporter"/>
    <property type="match status" value="1"/>
</dbReference>
<dbReference type="Gene3D" id="1.20.1250.20">
    <property type="entry name" value="MFS general substrate transporter like domains"/>
    <property type="match status" value="1"/>
</dbReference>
<dbReference type="PaxDb" id="6239-F28B3.5a"/>
<dbReference type="InterPro" id="IPR036259">
    <property type="entry name" value="MFS_trans_sf"/>
</dbReference>
<dbReference type="Proteomes" id="UP000001940">
    <property type="component" value="Chromosome I"/>
</dbReference>
<dbReference type="CTD" id="172111"/>
<keyword evidence="3" id="KW-1185">Reference proteome</keyword>
<dbReference type="Bgee" id="WBGene00017886">
    <property type="expression patterns" value="Expressed in adult organism and 3 other cell types or tissues"/>
</dbReference>
<feature type="transmembrane region" description="Helical" evidence="1">
    <location>
        <begin position="290"/>
        <end position="308"/>
    </location>
</feature>
<feature type="transmembrane region" description="Helical" evidence="1">
    <location>
        <begin position="430"/>
        <end position="450"/>
    </location>
</feature>
<dbReference type="InParanoid" id="H2KZU5"/>
<feature type="transmembrane region" description="Helical" evidence="1">
    <location>
        <begin position="249"/>
        <end position="270"/>
    </location>
</feature>
<dbReference type="FunCoup" id="H2KZU5">
    <property type="interactions" value="647"/>
</dbReference>
<keyword evidence="1" id="KW-0472">Membrane</keyword>
<dbReference type="PANTHER" id="PTHR28658:SF1">
    <property type="entry name" value="MAJOR FACILITATOR SUPERFAMILY DOMAIN CONTAINING 13B"/>
    <property type="match status" value="1"/>
</dbReference>
<dbReference type="PhylomeDB" id="H2KZU5"/>
<dbReference type="HOGENOM" id="CLU_034985_1_0_1"/>
<organism evidence="2 3">
    <name type="scientific">Caenorhabditis elegans</name>
    <dbReference type="NCBI Taxonomy" id="6239"/>
    <lineage>
        <taxon>Eukaryota</taxon>
        <taxon>Metazoa</taxon>
        <taxon>Ecdysozoa</taxon>
        <taxon>Nematoda</taxon>
        <taxon>Chromadorea</taxon>
        <taxon>Rhabditida</taxon>
        <taxon>Rhabditina</taxon>
        <taxon>Rhabditomorpha</taxon>
        <taxon>Rhabditoidea</taxon>
        <taxon>Rhabditidae</taxon>
        <taxon>Peloderinae</taxon>
        <taxon>Caenorhabditis</taxon>
    </lineage>
</organism>
<feature type="transmembrane region" description="Helical" evidence="1">
    <location>
        <begin position="143"/>
        <end position="161"/>
    </location>
</feature>
<name>H2KZU5_CAEEL</name>
<keyword evidence="1" id="KW-0812">Transmembrane</keyword>
<evidence type="ECO:0000313" key="2">
    <source>
        <dbReference type="EMBL" id="CCD69823.1"/>
    </source>
</evidence>
<dbReference type="RefSeq" id="NP_491478.1">
    <property type="nucleotide sequence ID" value="NM_059077.6"/>
</dbReference>
<reference evidence="2 3" key="1">
    <citation type="journal article" date="1998" name="Science">
        <title>Genome sequence of the nematode C. elegans: a platform for investigating biology.</title>
        <authorList>
            <consortium name="The C. elegans sequencing consortium"/>
            <person name="Sulson J.E."/>
            <person name="Waterston R."/>
        </authorList>
    </citation>
    <scope>NUCLEOTIDE SEQUENCE [LARGE SCALE GENOMIC DNA]</scope>
    <source>
        <strain evidence="2 3">Bristol N2</strain>
    </source>
</reference>
<dbReference type="eggNOG" id="ENOG502QQN2">
    <property type="taxonomic scope" value="Eukaryota"/>
</dbReference>
<dbReference type="PANTHER" id="PTHR28658">
    <property type="entry name" value="TRANSMEMBRANE PROTEIN 180"/>
    <property type="match status" value="1"/>
</dbReference>
<dbReference type="EMBL" id="BX284601">
    <property type="protein sequence ID" value="CCD69823.1"/>
    <property type="molecule type" value="Genomic_DNA"/>
</dbReference>
<dbReference type="OMA" id="TACMCCT"/>
<gene>
    <name evidence="2 4" type="primary">mfsd-13.1</name>
    <name evidence="2" type="ORF">CELE_F28B3.5</name>
    <name evidence="4" type="ORF">F28B3.5</name>
</gene>
<dbReference type="STRING" id="6239.F28B3.5a.1"/>
<feature type="transmembrane region" description="Helical" evidence="1">
    <location>
        <begin position="12"/>
        <end position="31"/>
    </location>
</feature>
<sequence length="468" mass="53052">MRSSLLSIGLSQFGLSVLQTLFMFYYVKVYINQFHVNTKWFNIAQTLFMVWNAINDPLFGYLQEIRGSWLTNRLLVIKTLSPFLVGSFVFMWIPWNTEGSDLEGLHLVLSLFLYDAFFSAISVAWGALFADTTQNQSLIRVKALKYSQIAILLSVFSIAVTEKLSNSLKNFPIFQGICFFVAILSFICLWWGGHFGKITNNRQEDKEQGDREVLIEKEQEKEKEHQLTFHENVQNSIHLTKQILSQRQFLAIVITNFFHTARSIAHMNFASIITEILIPQDILPSGSIRLSLFFMLLTLGPQIILIVNEKLIANAGAIRVISVSYIVSFLSGFMIVASGNPYSIMLFMLIDCVTVHTIAPLFNIIISDFVDDDARKNSRSSGIPSIVFSLNALFVKPAQSVAPVIIVHLLNQSGYQDYLKSKVLSEDLKNTILLILFMTPVIIGGIQYAVMKSMFSFRKQNIRTTHVI</sequence>
<feature type="transmembrane region" description="Helical" evidence="1">
    <location>
        <begin position="386"/>
        <end position="410"/>
    </location>
</feature>
<evidence type="ECO:0000256" key="1">
    <source>
        <dbReference type="SAM" id="Phobius"/>
    </source>
</evidence>
<dbReference type="InterPro" id="IPR040035">
    <property type="entry name" value="TMEM180"/>
</dbReference>
<dbReference type="PeptideAtlas" id="H2KZU5"/>
<dbReference type="ExpressionAtlas" id="H2KZU5">
    <property type="expression patterns" value="baseline and differential"/>
</dbReference>
<accession>H2KZU5</accession>
<feature type="transmembrane region" description="Helical" evidence="1">
    <location>
        <begin position="43"/>
        <end position="62"/>
    </location>
</feature>
<feature type="transmembrane region" description="Helical" evidence="1">
    <location>
        <begin position="107"/>
        <end position="131"/>
    </location>
</feature>
<dbReference type="AlphaFoldDB" id="H2KZU5"/>
<dbReference type="AGR" id="WB:WBGene00017886"/>
<dbReference type="Pfam" id="PF13347">
    <property type="entry name" value="MFS_2"/>
    <property type="match status" value="1"/>
</dbReference>
<feature type="transmembrane region" description="Helical" evidence="1">
    <location>
        <begin position="344"/>
        <end position="366"/>
    </location>
</feature>
<proteinExistence type="predicted"/>
<dbReference type="OrthoDB" id="189226at2759"/>
<evidence type="ECO:0000313" key="3">
    <source>
        <dbReference type="Proteomes" id="UP000001940"/>
    </source>
</evidence>
<keyword evidence="1" id="KW-1133">Transmembrane helix</keyword>
<feature type="transmembrane region" description="Helical" evidence="1">
    <location>
        <begin position="320"/>
        <end position="338"/>
    </location>
</feature>
<evidence type="ECO:0000313" key="4">
    <source>
        <dbReference type="WormBase" id="F28B3.5a"/>
    </source>
</evidence>
<dbReference type="WormBase" id="F28B3.5a">
    <property type="protein sequence ID" value="CE28826"/>
    <property type="gene ID" value="WBGene00017886"/>
    <property type="gene designation" value="mfsd-13.1"/>
</dbReference>
<dbReference type="SMR" id="H2KZU5"/>
<feature type="transmembrane region" description="Helical" evidence="1">
    <location>
        <begin position="74"/>
        <end position="95"/>
    </location>
</feature>
<dbReference type="GeneID" id="172111"/>
<feature type="transmembrane region" description="Helical" evidence="1">
    <location>
        <begin position="173"/>
        <end position="192"/>
    </location>
</feature>